<evidence type="ECO:0000256" key="1">
    <source>
        <dbReference type="ARBA" id="ARBA00004123"/>
    </source>
</evidence>
<keyword evidence="4" id="KW-0963">Cytoplasm</keyword>
<dbReference type="CDD" id="cd01718">
    <property type="entry name" value="Sm_E"/>
    <property type="match status" value="1"/>
</dbReference>
<dbReference type="Proteomes" id="UP001217089">
    <property type="component" value="Unassembled WGS sequence"/>
</dbReference>
<keyword evidence="6 11" id="KW-0747">Spliceosome</keyword>
<dbReference type="Pfam" id="PF01423">
    <property type="entry name" value="LSM"/>
    <property type="match status" value="1"/>
</dbReference>
<keyword evidence="5 11" id="KW-0507">mRNA processing</keyword>
<evidence type="ECO:0000256" key="7">
    <source>
        <dbReference type="ARBA" id="ARBA00022884"/>
    </source>
</evidence>
<dbReference type="InterPro" id="IPR001163">
    <property type="entry name" value="Sm_dom_euk/arc"/>
</dbReference>
<reference evidence="13 14" key="1">
    <citation type="submission" date="2022-12" db="EMBL/GenBank/DDBJ databases">
        <title>Chromosome-level genome of Tegillarca granosa.</title>
        <authorList>
            <person name="Kim J."/>
        </authorList>
    </citation>
    <scope>NUCLEOTIDE SEQUENCE [LARGE SCALE GENOMIC DNA]</scope>
    <source>
        <strain evidence="13">Teg-2019</strain>
        <tissue evidence="13">Adductor muscle</tissue>
    </source>
</reference>
<evidence type="ECO:0000259" key="12">
    <source>
        <dbReference type="PROSITE" id="PS52002"/>
    </source>
</evidence>
<evidence type="ECO:0000256" key="3">
    <source>
        <dbReference type="ARBA" id="ARBA00006850"/>
    </source>
</evidence>
<evidence type="ECO:0000313" key="14">
    <source>
        <dbReference type="Proteomes" id="UP001217089"/>
    </source>
</evidence>
<evidence type="ECO:0000256" key="8">
    <source>
        <dbReference type="ARBA" id="ARBA00023187"/>
    </source>
</evidence>
<dbReference type="InterPro" id="IPR010920">
    <property type="entry name" value="LSM_dom_sf"/>
</dbReference>
<comment type="function">
    <text evidence="11">Plays a role in pre-mRNA splicing as a core component of the spliceosomal U1, U2, U4 and U5 small nuclear ribonucleoproteins (snRNPs), the building blocks of the spliceosome.</text>
</comment>
<sequence length="103" mass="12094">MYALLYTAVKKMAYNKPGQKVQKVMVQPINLIFRYLQNRSRIQVWLYEQVNLRIEGHIVGFDEYMNLVLDEAEEVHMKAKTRKTLGRILLKGDNITLIQQVGQ</sequence>
<evidence type="ECO:0000256" key="4">
    <source>
        <dbReference type="ARBA" id="ARBA00022490"/>
    </source>
</evidence>
<dbReference type="Gene3D" id="2.30.30.100">
    <property type="match status" value="1"/>
</dbReference>
<dbReference type="PROSITE" id="PS52002">
    <property type="entry name" value="SM"/>
    <property type="match status" value="1"/>
</dbReference>
<accession>A0ABQ9FPG7</accession>
<evidence type="ECO:0000256" key="5">
    <source>
        <dbReference type="ARBA" id="ARBA00022664"/>
    </source>
</evidence>
<keyword evidence="8 11" id="KW-0508">mRNA splicing</keyword>
<feature type="domain" description="Sm" evidence="12">
    <location>
        <begin position="29"/>
        <end position="103"/>
    </location>
</feature>
<evidence type="ECO:0000256" key="9">
    <source>
        <dbReference type="ARBA" id="ARBA00023242"/>
    </source>
</evidence>
<keyword evidence="10 11" id="KW-0687">Ribonucleoprotein</keyword>
<dbReference type="SMART" id="SM00651">
    <property type="entry name" value="Sm"/>
    <property type="match status" value="1"/>
</dbReference>
<name>A0ABQ9FPG7_TEGGR</name>
<dbReference type="EMBL" id="JARBDR010000214">
    <property type="protein sequence ID" value="KAJ8319173.1"/>
    <property type="molecule type" value="Genomic_DNA"/>
</dbReference>
<evidence type="ECO:0000313" key="13">
    <source>
        <dbReference type="EMBL" id="KAJ8319173.1"/>
    </source>
</evidence>
<dbReference type="SUPFAM" id="SSF50182">
    <property type="entry name" value="Sm-like ribonucleoproteins"/>
    <property type="match status" value="1"/>
</dbReference>
<comment type="subcellular location">
    <subcellularLocation>
        <location evidence="2">Cytoplasm</location>
    </subcellularLocation>
    <subcellularLocation>
        <location evidence="1 11">Nucleus</location>
    </subcellularLocation>
</comment>
<keyword evidence="9 11" id="KW-0539">Nucleus</keyword>
<evidence type="ECO:0000256" key="2">
    <source>
        <dbReference type="ARBA" id="ARBA00004496"/>
    </source>
</evidence>
<protein>
    <recommendedName>
        <fullName evidence="11">Small nuclear ribonucleoprotein E</fullName>
        <shortName evidence="11">snRNP-E</shortName>
    </recommendedName>
    <alternativeName>
        <fullName evidence="11">Sm protein E</fullName>
    </alternativeName>
</protein>
<dbReference type="InterPro" id="IPR027078">
    <property type="entry name" value="snRNP-E"/>
</dbReference>
<evidence type="ECO:0000256" key="10">
    <source>
        <dbReference type="ARBA" id="ARBA00023274"/>
    </source>
</evidence>
<keyword evidence="14" id="KW-1185">Reference proteome</keyword>
<comment type="caution">
    <text evidence="13">The sequence shown here is derived from an EMBL/GenBank/DDBJ whole genome shotgun (WGS) entry which is preliminary data.</text>
</comment>
<gene>
    <name evidence="13" type="ORF">KUTeg_004264</name>
</gene>
<evidence type="ECO:0000256" key="6">
    <source>
        <dbReference type="ARBA" id="ARBA00022728"/>
    </source>
</evidence>
<keyword evidence="7 11" id="KW-0694">RNA-binding</keyword>
<organism evidence="13 14">
    <name type="scientific">Tegillarca granosa</name>
    <name type="common">Malaysian cockle</name>
    <name type="synonym">Anadara granosa</name>
    <dbReference type="NCBI Taxonomy" id="220873"/>
    <lineage>
        <taxon>Eukaryota</taxon>
        <taxon>Metazoa</taxon>
        <taxon>Spiralia</taxon>
        <taxon>Lophotrochozoa</taxon>
        <taxon>Mollusca</taxon>
        <taxon>Bivalvia</taxon>
        <taxon>Autobranchia</taxon>
        <taxon>Pteriomorphia</taxon>
        <taxon>Arcoida</taxon>
        <taxon>Arcoidea</taxon>
        <taxon>Arcidae</taxon>
        <taxon>Tegillarca</taxon>
    </lineage>
</organism>
<evidence type="ECO:0000256" key="11">
    <source>
        <dbReference type="RuleBase" id="RU365053"/>
    </source>
</evidence>
<dbReference type="InterPro" id="IPR047575">
    <property type="entry name" value="Sm"/>
</dbReference>
<proteinExistence type="inferred from homology"/>
<dbReference type="PANTHER" id="PTHR11193">
    <property type="entry name" value="SMALL NUCLEAR RIBONUCLEOPROTEIN E"/>
    <property type="match status" value="1"/>
</dbReference>
<comment type="similarity">
    <text evidence="3 11">Belongs to the snRNP Sm proteins family.</text>
</comment>